<comment type="catalytic activity">
    <reaction evidence="1 5">
        <text>[protein]-peptidylproline (omega=180) = [protein]-peptidylproline (omega=0)</text>
        <dbReference type="Rhea" id="RHEA:16237"/>
        <dbReference type="Rhea" id="RHEA-COMP:10747"/>
        <dbReference type="Rhea" id="RHEA-COMP:10748"/>
        <dbReference type="ChEBI" id="CHEBI:83833"/>
        <dbReference type="ChEBI" id="CHEBI:83834"/>
        <dbReference type="EC" id="5.2.1.8"/>
    </reaction>
</comment>
<keyword evidence="8" id="KW-1185">Reference proteome</keyword>
<gene>
    <name evidence="9 10" type="primary">LOC104708833</name>
</gene>
<dbReference type="RefSeq" id="XP_010423775.1">
    <property type="nucleotide sequence ID" value="XM_010425473.2"/>
</dbReference>
<evidence type="ECO:0000313" key="9">
    <source>
        <dbReference type="RefSeq" id="XP_010423775.1"/>
    </source>
</evidence>
<reference evidence="8" key="1">
    <citation type="journal article" date="1997" name="Nucleic Acids Res.">
        <title>tRNAscan-SE: a program for improved detection of transfer RNA genes in genomic sequence.</title>
        <authorList>
            <person name="Lowe T.M."/>
            <person name="Eddy S.R."/>
        </authorList>
    </citation>
    <scope>NUCLEOTIDE SEQUENCE [LARGE SCALE GENOMIC DNA]</scope>
    <source>
        <strain evidence="8">r\DH55</strain>
    </source>
</reference>
<feature type="region of interest" description="Disordered" evidence="6">
    <location>
        <begin position="84"/>
        <end position="105"/>
    </location>
</feature>
<accession>A0ABM1QCS2</accession>
<evidence type="ECO:0000313" key="8">
    <source>
        <dbReference type="Proteomes" id="UP000694864"/>
    </source>
</evidence>
<dbReference type="InterPro" id="IPR046357">
    <property type="entry name" value="PPIase_dom_sf"/>
</dbReference>
<evidence type="ECO:0000256" key="2">
    <source>
        <dbReference type="ARBA" id="ARBA00013194"/>
    </source>
</evidence>
<organism evidence="8 10">
    <name type="scientific">Camelina sativa</name>
    <name type="common">False flax</name>
    <name type="synonym">Myagrum sativum</name>
    <dbReference type="NCBI Taxonomy" id="90675"/>
    <lineage>
        <taxon>Eukaryota</taxon>
        <taxon>Viridiplantae</taxon>
        <taxon>Streptophyta</taxon>
        <taxon>Embryophyta</taxon>
        <taxon>Tracheophyta</taxon>
        <taxon>Spermatophyta</taxon>
        <taxon>Magnoliopsida</taxon>
        <taxon>eudicotyledons</taxon>
        <taxon>Gunneridae</taxon>
        <taxon>Pentapetalae</taxon>
        <taxon>rosids</taxon>
        <taxon>malvids</taxon>
        <taxon>Brassicales</taxon>
        <taxon>Brassicaceae</taxon>
        <taxon>Camelineae</taxon>
        <taxon>Camelina</taxon>
    </lineage>
</organism>
<protein>
    <recommendedName>
        <fullName evidence="2 5">peptidylprolyl isomerase</fullName>
        <ecNumber evidence="2 5">5.2.1.8</ecNumber>
    </recommendedName>
</protein>
<evidence type="ECO:0000256" key="5">
    <source>
        <dbReference type="PROSITE-ProRule" id="PRU00277"/>
    </source>
</evidence>
<sequence>MDKIRNLFVREGRCYAQANIEGKDIADKVLELNGSVMGGRKLSVQVLCRPRINTTHMRRHYQWPLPGLPPYPDSSTSDASILEIRSESSKTPDKPVEKKRKLSKEEATATLKSKTIPTLVEKQTPDLAGLVVYDICMGHGKKADPGKWVTVHYTAKLHENGRIYYSTCGGYPHKFRVGLGHVFPGLDYGILGMRVGGKRKLTIPPALGHGVERFRDTITPEAWLVFEVELLSLK</sequence>
<dbReference type="RefSeq" id="XP_019084560.1">
    <property type="nucleotide sequence ID" value="XM_019229015.1"/>
</dbReference>
<reference evidence="9 10" key="3">
    <citation type="submission" date="2025-05" db="UniProtKB">
        <authorList>
            <consortium name="RefSeq"/>
        </authorList>
    </citation>
    <scope>IDENTIFICATION</scope>
    <source>
        <tissue evidence="9 10">Leaf</tissue>
    </source>
</reference>
<evidence type="ECO:0000259" key="7">
    <source>
        <dbReference type="PROSITE" id="PS50059"/>
    </source>
</evidence>
<feature type="domain" description="PPIase FKBP-type" evidence="7">
    <location>
        <begin position="146"/>
        <end position="234"/>
    </location>
</feature>
<dbReference type="InterPro" id="IPR001179">
    <property type="entry name" value="PPIase_FKBP_dom"/>
</dbReference>
<dbReference type="PANTHER" id="PTHR43811:SF19">
    <property type="entry name" value="39 KDA FK506-BINDING NUCLEAR PROTEIN"/>
    <property type="match status" value="1"/>
</dbReference>
<dbReference type="Pfam" id="PF00254">
    <property type="entry name" value="FKBP_C"/>
    <property type="match status" value="1"/>
</dbReference>
<dbReference type="GeneID" id="104708833"/>
<keyword evidence="3 5" id="KW-0697">Rotamase</keyword>
<name>A0ABM1QCS2_CAMSA</name>
<feature type="compositionally biased region" description="Basic and acidic residues" evidence="6">
    <location>
        <begin position="84"/>
        <end position="96"/>
    </location>
</feature>
<evidence type="ECO:0000256" key="6">
    <source>
        <dbReference type="SAM" id="MobiDB-lite"/>
    </source>
</evidence>
<evidence type="ECO:0000313" key="10">
    <source>
        <dbReference type="RefSeq" id="XP_019084560.1"/>
    </source>
</evidence>
<dbReference type="SUPFAM" id="SSF54534">
    <property type="entry name" value="FKBP-like"/>
    <property type="match status" value="1"/>
</dbReference>
<reference evidence="8" key="2">
    <citation type="journal article" date="2014" name="Nat. Commun.">
        <title>The emerging biofuel crop Camelina sativa retains a highly undifferentiated hexaploid genome structure.</title>
        <authorList>
            <person name="Kagale S."/>
            <person name="Koh C."/>
            <person name="Nixon J."/>
            <person name="Bollina V."/>
            <person name="Clarke W.E."/>
            <person name="Tuteja R."/>
            <person name="Spillane C."/>
            <person name="Robinson S.J."/>
            <person name="Links M.G."/>
            <person name="Clarke C."/>
            <person name="Higgins E.E."/>
            <person name="Huebert T."/>
            <person name="Sharpe A.G."/>
            <person name="Parkin I.A."/>
        </authorList>
    </citation>
    <scope>NUCLEOTIDE SEQUENCE [LARGE SCALE GENOMIC DNA]</scope>
    <source>
        <strain evidence="8">r\DH55</strain>
    </source>
</reference>
<evidence type="ECO:0000256" key="1">
    <source>
        <dbReference type="ARBA" id="ARBA00000971"/>
    </source>
</evidence>
<dbReference type="EC" id="5.2.1.8" evidence="2 5"/>
<evidence type="ECO:0000256" key="4">
    <source>
        <dbReference type="ARBA" id="ARBA00023235"/>
    </source>
</evidence>
<dbReference type="Gene3D" id="3.10.50.40">
    <property type="match status" value="1"/>
</dbReference>
<evidence type="ECO:0000256" key="3">
    <source>
        <dbReference type="ARBA" id="ARBA00023110"/>
    </source>
</evidence>
<dbReference type="Proteomes" id="UP000694864">
    <property type="component" value="Chromosome 8"/>
</dbReference>
<dbReference type="PANTHER" id="PTHR43811">
    <property type="entry name" value="FKBP-TYPE PEPTIDYL-PROLYL CIS-TRANS ISOMERASE FKPA"/>
    <property type="match status" value="1"/>
</dbReference>
<dbReference type="PROSITE" id="PS50059">
    <property type="entry name" value="FKBP_PPIASE"/>
    <property type="match status" value="1"/>
</dbReference>
<keyword evidence="4 5" id="KW-0413">Isomerase</keyword>
<proteinExistence type="predicted"/>